<comment type="caution">
    <text evidence="1">The sequence shown here is derived from an EMBL/GenBank/DDBJ whole genome shotgun (WGS) entry which is preliminary data.</text>
</comment>
<gene>
    <name evidence="1" type="ORF">CAGA_04470</name>
</gene>
<evidence type="ECO:0000313" key="1">
    <source>
        <dbReference type="EMBL" id="TGJ78035.1"/>
    </source>
</evidence>
<sequence length="94" mass="10457">MRTEYEEYRDTGMLGGYRPERAVLRDDGNGSVATSFRDTAYWLKDDHAVSERQMLIGGKVFQVTSVFPTEVSATPTDKLLSLIDADLAKEAHSA</sequence>
<evidence type="ECO:0000313" key="2">
    <source>
        <dbReference type="Proteomes" id="UP000297714"/>
    </source>
</evidence>
<name>A0A4Z0YFD5_9FIRM</name>
<evidence type="ECO:0008006" key="3">
    <source>
        <dbReference type="Google" id="ProtNLM"/>
    </source>
</evidence>
<reference evidence="1 2" key="1">
    <citation type="submission" date="2019-04" db="EMBL/GenBank/DDBJ databases">
        <authorList>
            <person name="Poehlein A."/>
            <person name="Bengelsdorf F.R."/>
            <person name="Duerre P."/>
            <person name="Daniel R."/>
        </authorList>
    </citation>
    <scope>NUCLEOTIDE SEQUENCE [LARGE SCALE GENOMIC DNA]</scope>
    <source>
        <strain evidence="1 2">BS-1</strain>
    </source>
</reference>
<accession>A0A4Z0YFD5</accession>
<keyword evidence="2" id="KW-1185">Reference proteome</keyword>
<protein>
    <recommendedName>
        <fullName evidence="3">Phage head-tail joining protein</fullName>
    </recommendedName>
</protein>
<proteinExistence type="predicted"/>
<dbReference type="OrthoDB" id="1850671at2"/>
<dbReference type="EMBL" id="SRMQ01000001">
    <property type="protein sequence ID" value="TGJ78035.1"/>
    <property type="molecule type" value="Genomic_DNA"/>
</dbReference>
<dbReference type="RefSeq" id="WP_135657243.1">
    <property type="nucleotide sequence ID" value="NZ_SRMQ01000001.1"/>
</dbReference>
<dbReference type="AlphaFoldDB" id="A0A4Z0YFD5"/>
<organism evidence="1 2">
    <name type="scientific">Caproiciproducens galactitolivorans</name>
    <dbReference type="NCBI Taxonomy" id="642589"/>
    <lineage>
        <taxon>Bacteria</taxon>
        <taxon>Bacillati</taxon>
        <taxon>Bacillota</taxon>
        <taxon>Clostridia</taxon>
        <taxon>Eubacteriales</taxon>
        <taxon>Acutalibacteraceae</taxon>
        <taxon>Caproiciproducens</taxon>
    </lineage>
</organism>
<dbReference type="Proteomes" id="UP000297714">
    <property type="component" value="Unassembled WGS sequence"/>
</dbReference>